<dbReference type="Pfam" id="PF10162">
    <property type="entry name" value="G8"/>
    <property type="match status" value="1"/>
</dbReference>
<dbReference type="InterPro" id="IPR019316">
    <property type="entry name" value="G8_domain"/>
</dbReference>
<sequence length="987" mass="108225">MTDAHPPDDGDRPDDDGQRTNRRRVLGLLGAAAVGAGVARGEEVAGALTSLAGGGADSTERPVPVTPNEDVLALVPDAEATHRATSSGRWAAGGTWDGDVPEDGARVVVEDGVTVTLDHRETARLDWVRVDGVLQFAPDADTHLGAETVVTTPGSLLRIGRENRPVRSDRAAGVTFLDNGPLDTGSDPNRLSRGLLAMGVVESYGAETTSWTRLASHPERGDSTLSLPEAPTDWGPGDRLVVPGTNPEANEDEEVLVRRVDGTTVHLDRRLEHDHVPAADDLDAYALALDRNVRFESESAETKRRGHLMFMAPGNTLRYTGVYDLGRTDKTRPFTDPIHGVPPEDAEEHPNVKARYALHFHITGIEAAAHRVEGCCVWGSPGWGYVNHHSHADVVDCVSYRVVGSGFVAEAGDERGSFRRNFALRSEGSGEFLDSRRFRTGEERPGKVDDFGHGGHGFWFQGPRVAVEGNVAAGHRYYGFVYWNRPLVDWELRPGEEIDDRRGTVPNFPVSLVEGREPLKESDHVTNGHVSSAYLNLKSFQNNTAFASGGGLDVSRHQFGWGHTRLGEWSRIQGFTAHDIGPFVTHWGKEVDPDRGNRRGGNAGITMRYSHNVRVVDARLVSGRGRDGVGFNRNVPYPFHVSIEGGDVEGFERGVNAMVRGVTNVERTRLANRRNLVVEDGHHHPTRRVRLRDVTFERGEVDDPAGEPVEDSDERRPEPRGHLVASLNEFDDIGPRELFDPDETLVLDGREVFYAEQAPDHVPVPDRSAFDELGDHGRIDELVGEGADASDVVGLSNRELYDRFGFAVKGRPVPDSAVADDRVTAGWLGSEASAERTVWLEAEAGEYGSPWVREESESASGGAYLTTDGVESTDEPPREGHLVHEFSVPEGEYHVFGRVRAPAGDADSFWFRVDDGEWIRWDGLRTRRGWAWEAVEDDGGEPRAFSLGGDHTLTVAFREDDTRLDRLAVTPSRTPPVLYGEPSETRA</sequence>
<evidence type="ECO:0000256" key="1">
    <source>
        <dbReference type="ARBA" id="ARBA00022729"/>
    </source>
</evidence>
<evidence type="ECO:0000313" key="6">
    <source>
        <dbReference type="EMBL" id="UWM54714.1"/>
    </source>
</evidence>
<dbReference type="PROSITE" id="PS51484">
    <property type="entry name" value="G8"/>
    <property type="match status" value="1"/>
</dbReference>
<protein>
    <submittedName>
        <fullName evidence="6">G8 domain-containing protein</fullName>
    </submittedName>
</protein>
<dbReference type="InterPro" id="IPR052387">
    <property type="entry name" value="Fibrocystin"/>
</dbReference>
<evidence type="ECO:0000259" key="4">
    <source>
        <dbReference type="PROSITE" id="PS51484"/>
    </source>
</evidence>
<evidence type="ECO:0000256" key="2">
    <source>
        <dbReference type="ARBA" id="ARBA00023180"/>
    </source>
</evidence>
<dbReference type="PROSITE" id="PS51318">
    <property type="entry name" value="TAT"/>
    <property type="match status" value="1"/>
</dbReference>
<feature type="region of interest" description="Disordered" evidence="3">
    <location>
        <begin position="1"/>
        <end position="22"/>
    </location>
</feature>
<accession>A0A9E7R3S8</accession>
<dbReference type="RefSeq" id="WP_260593662.1">
    <property type="nucleotide sequence ID" value="NZ_CP104003.1"/>
</dbReference>
<keyword evidence="7" id="KW-1185">Reference proteome</keyword>
<proteinExistence type="predicted"/>
<feature type="compositionally biased region" description="Acidic residues" evidence="3">
    <location>
        <begin position="702"/>
        <end position="712"/>
    </location>
</feature>
<keyword evidence="1" id="KW-0732">Signal</keyword>
<dbReference type="PANTHER" id="PTHR46769:SF2">
    <property type="entry name" value="FIBROCYSTIN-L ISOFORM 2 PRECURSOR-RELATED"/>
    <property type="match status" value="1"/>
</dbReference>
<organism evidence="6 7">
    <name type="scientific">Salinirubellus salinus</name>
    <dbReference type="NCBI Taxonomy" id="1364945"/>
    <lineage>
        <taxon>Archaea</taxon>
        <taxon>Methanobacteriati</taxon>
        <taxon>Methanobacteriota</taxon>
        <taxon>Stenosarchaea group</taxon>
        <taxon>Halobacteria</taxon>
        <taxon>Halobacteriales</taxon>
        <taxon>Natronomonadaceae</taxon>
        <taxon>Salinirubellus</taxon>
    </lineage>
</organism>
<dbReference type="Gene3D" id="2.60.120.260">
    <property type="entry name" value="Galactose-binding domain-like"/>
    <property type="match status" value="1"/>
</dbReference>
<evidence type="ECO:0000313" key="5">
    <source>
        <dbReference type="EMBL" id="UWM54642.1"/>
    </source>
</evidence>
<dbReference type="PANTHER" id="PTHR46769">
    <property type="entry name" value="POLYCYSTIC KIDNEY AND HEPATIC DISEASE 1 (AUTOSOMAL RECESSIVE)-LIKE 1"/>
    <property type="match status" value="1"/>
</dbReference>
<feature type="region of interest" description="Disordered" evidence="3">
    <location>
        <begin position="695"/>
        <end position="721"/>
    </location>
</feature>
<dbReference type="EMBL" id="CP104003">
    <property type="protein sequence ID" value="UWM54714.1"/>
    <property type="molecule type" value="Genomic_DNA"/>
</dbReference>
<evidence type="ECO:0000313" key="7">
    <source>
        <dbReference type="Proteomes" id="UP001057580"/>
    </source>
</evidence>
<name>A0A9E7R3S8_9EURY</name>
<feature type="domain" description="G8" evidence="4">
    <location>
        <begin position="94"/>
        <end position="216"/>
    </location>
</feature>
<dbReference type="KEGG" id="ssai:N0B31_00185"/>
<dbReference type="KEGG" id="ssai:N0B31_21295"/>
<dbReference type="Proteomes" id="UP001057580">
    <property type="component" value="Chromosome"/>
</dbReference>
<feature type="region of interest" description="Disordered" evidence="3">
    <location>
        <begin position="216"/>
        <end position="239"/>
    </location>
</feature>
<dbReference type="InterPro" id="IPR006311">
    <property type="entry name" value="TAT_signal"/>
</dbReference>
<dbReference type="EMBL" id="CP104003">
    <property type="protein sequence ID" value="UWM54642.1"/>
    <property type="molecule type" value="Genomic_DNA"/>
</dbReference>
<dbReference type="InterPro" id="IPR055401">
    <property type="entry name" value="CEMIP_beta-hel_dom"/>
</dbReference>
<dbReference type="GeneID" id="74945015"/>
<dbReference type="Pfam" id="PF24606">
    <property type="entry name" value="CEMIP_beta-hel"/>
    <property type="match status" value="1"/>
</dbReference>
<evidence type="ECO:0000256" key="3">
    <source>
        <dbReference type="SAM" id="MobiDB-lite"/>
    </source>
</evidence>
<dbReference type="SMART" id="SM01225">
    <property type="entry name" value="G8"/>
    <property type="match status" value="1"/>
</dbReference>
<gene>
    <name evidence="6" type="ORF">N0B31_00185</name>
    <name evidence="5" type="ORF">N0B31_21295</name>
</gene>
<dbReference type="AlphaFoldDB" id="A0A9E7R3S8"/>
<feature type="compositionally biased region" description="Basic and acidic residues" evidence="3">
    <location>
        <begin position="1"/>
        <end position="19"/>
    </location>
</feature>
<reference evidence="6" key="1">
    <citation type="submission" date="2022-09" db="EMBL/GenBank/DDBJ databases">
        <title>Diverse halophilic archaea isolated from saline environments.</title>
        <authorList>
            <person name="Cui H.-L."/>
        </authorList>
    </citation>
    <scope>NUCLEOTIDE SEQUENCE</scope>
    <source>
        <strain evidence="6">ZS-35-S2</strain>
    </source>
</reference>
<keyword evidence="2" id="KW-0325">Glycoprotein</keyword>